<gene>
    <name evidence="1" type="ORF">SAMN05216605_10271</name>
</gene>
<sequence>MKRHRGISTMRREPGGRFSLASAYKRSESLSVLSAHYRLVCGSSSGHRVDTDLEVYPGLGSGRQRYERGTCMNVDEETVRQLAQLIWETEGQPEGQDARHWEMATKLAESAAMAPVRTSHRATVNTLFPAPDEEPEG</sequence>
<dbReference type="AlphaFoldDB" id="A0A1G7U8Z7"/>
<protein>
    <recommendedName>
        <fullName evidence="3">DUF2934 domain-containing protein</fullName>
    </recommendedName>
</protein>
<dbReference type="Proteomes" id="UP000182894">
    <property type="component" value="Unassembled WGS sequence"/>
</dbReference>
<dbReference type="InterPro" id="IPR021327">
    <property type="entry name" value="DUF2934"/>
</dbReference>
<dbReference type="Pfam" id="PF11154">
    <property type="entry name" value="DUF2934"/>
    <property type="match status" value="1"/>
</dbReference>
<evidence type="ECO:0000313" key="1">
    <source>
        <dbReference type="EMBL" id="SDG43240.1"/>
    </source>
</evidence>
<evidence type="ECO:0008006" key="3">
    <source>
        <dbReference type="Google" id="ProtNLM"/>
    </source>
</evidence>
<dbReference type="STRING" id="89065.SAMN05216605_10271"/>
<dbReference type="EMBL" id="FNCO01000002">
    <property type="protein sequence ID" value="SDG43240.1"/>
    <property type="molecule type" value="Genomic_DNA"/>
</dbReference>
<name>A0A1G7U8Z7_9PSED</name>
<evidence type="ECO:0000313" key="2">
    <source>
        <dbReference type="Proteomes" id="UP000182894"/>
    </source>
</evidence>
<keyword evidence="2" id="KW-1185">Reference proteome</keyword>
<accession>A0A1G7U8Z7</accession>
<proteinExistence type="predicted"/>
<reference evidence="2" key="1">
    <citation type="submission" date="2016-10" db="EMBL/GenBank/DDBJ databases">
        <authorList>
            <person name="Varghese N."/>
            <person name="Submissions S."/>
        </authorList>
    </citation>
    <scope>NUCLEOTIDE SEQUENCE [LARGE SCALE GENOMIC DNA]</scope>
    <source>
        <strain evidence="2">ATCC 700689</strain>
    </source>
</reference>
<organism evidence="1 2">
    <name type="scientific">Pseudomonas abietaniphila</name>
    <dbReference type="NCBI Taxonomy" id="89065"/>
    <lineage>
        <taxon>Bacteria</taxon>
        <taxon>Pseudomonadati</taxon>
        <taxon>Pseudomonadota</taxon>
        <taxon>Gammaproteobacteria</taxon>
        <taxon>Pseudomonadales</taxon>
        <taxon>Pseudomonadaceae</taxon>
        <taxon>Pseudomonas</taxon>
    </lineage>
</organism>